<dbReference type="PATRIC" id="fig|483937.3.peg.6458"/>
<comment type="similarity">
    <text evidence="1">Belongs to the ATP-dependent AMP-binding enzyme family.</text>
</comment>
<dbReference type="AlphaFoldDB" id="A0A132UBS0"/>
<dbReference type="PROSITE" id="PS00455">
    <property type="entry name" value="AMP_BINDING"/>
    <property type="match status" value="1"/>
</dbReference>
<dbReference type="InterPro" id="IPR042099">
    <property type="entry name" value="ANL_N_sf"/>
</dbReference>
<accession>A0A132UBS0</accession>
<dbReference type="InterPro" id="IPR000873">
    <property type="entry name" value="AMP-dep_synth/lig_dom"/>
</dbReference>
<dbReference type="Pfam" id="PF00550">
    <property type="entry name" value="PP-binding"/>
    <property type="match status" value="1"/>
</dbReference>
<dbReference type="PANTHER" id="PTHR44845:SF7">
    <property type="entry name" value="PLIPASTATIN SYNTHASE SUBUNIT D"/>
    <property type="match status" value="1"/>
</dbReference>
<evidence type="ECO:0000313" key="7">
    <source>
        <dbReference type="Proteomes" id="UP000070475"/>
    </source>
</evidence>
<keyword evidence="2" id="KW-0596">Phosphopantetheine</keyword>
<evidence type="ECO:0000256" key="4">
    <source>
        <dbReference type="ARBA" id="ARBA00023194"/>
    </source>
</evidence>
<organism evidence="6 7">
    <name type="scientific">Paenibacillus riograndensis</name>
    <dbReference type="NCBI Taxonomy" id="483937"/>
    <lineage>
        <taxon>Bacteria</taxon>
        <taxon>Bacillati</taxon>
        <taxon>Bacillota</taxon>
        <taxon>Bacilli</taxon>
        <taxon>Bacillales</taxon>
        <taxon>Paenibacillaceae</taxon>
        <taxon>Paenibacillus</taxon>
        <taxon>Paenibacillus sonchi group</taxon>
    </lineage>
</organism>
<evidence type="ECO:0000256" key="2">
    <source>
        <dbReference type="ARBA" id="ARBA00022450"/>
    </source>
</evidence>
<dbReference type="Proteomes" id="UP000070475">
    <property type="component" value="Unassembled WGS sequence"/>
</dbReference>
<dbReference type="InterPro" id="IPR036736">
    <property type="entry name" value="ACP-like_sf"/>
</dbReference>
<dbReference type="CDD" id="cd05930">
    <property type="entry name" value="A_NRPS"/>
    <property type="match status" value="1"/>
</dbReference>
<dbReference type="SUPFAM" id="SSF56801">
    <property type="entry name" value="Acetyl-CoA synthetase-like"/>
    <property type="match status" value="1"/>
</dbReference>
<dbReference type="Gene3D" id="3.40.50.12780">
    <property type="entry name" value="N-terminal domain of ligase-like"/>
    <property type="match status" value="1"/>
</dbReference>
<dbReference type="Gene3D" id="3.30.300.30">
    <property type="match status" value="1"/>
</dbReference>
<dbReference type="InterPro" id="IPR010071">
    <property type="entry name" value="AA_adenyl_dom"/>
</dbReference>
<evidence type="ECO:0000313" key="6">
    <source>
        <dbReference type="EMBL" id="KWX81167.1"/>
    </source>
</evidence>
<dbReference type="PROSITE" id="PS50075">
    <property type="entry name" value="CARRIER"/>
    <property type="match status" value="1"/>
</dbReference>
<dbReference type="InterPro" id="IPR020845">
    <property type="entry name" value="AMP-binding_CS"/>
</dbReference>
<dbReference type="NCBIfam" id="TIGR01733">
    <property type="entry name" value="AA-adenyl-dom"/>
    <property type="match status" value="1"/>
</dbReference>
<reference evidence="6 7" key="1">
    <citation type="submission" date="2015-08" db="EMBL/GenBank/DDBJ databases">
        <title>Genomes of Paenibacillus riograndensis.</title>
        <authorList>
            <person name="Sant'Anna F.H."/>
            <person name="Souza R."/>
            <person name="Ambrosini A."/>
            <person name="Bach E."/>
            <person name="Fernandes G."/>
            <person name="Balsanelli E."/>
            <person name="Baura V.A."/>
            <person name="Pedrosa F.O."/>
            <person name="Souza E.M."/>
            <person name="Passaglia L."/>
        </authorList>
    </citation>
    <scope>NUCLEOTIDE SEQUENCE [LARGE SCALE GENOMIC DNA]</scope>
    <source>
        <strain evidence="6 7">CAS34</strain>
    </source>
</reference>
<evidence type="ECO:0000256" key="1">
    <source>
        <dbReference type="ARBA" id="ARBA00006432"/>
    </source>
</evidence>
<dbReference type="InterPro" id="IPR045851">
    <property type="entry name" value="AMP-bd_C_sf"/>
</dbReference>
<dbReference type="PANTHER" id="PTHR44845">
    <property type="entry name" value="CARRIER DOMAIN-CONTAINING PROTEIN"/>
    <property type="match status" value="1"/>
</dbReference>
<dbReference type="SUPFAM" id="SSF47336">
    <property type="entry name" value="ACP-like"/>
    <property type="match status" value="1"/>
</dbReference>
<dbReference type="GO" id="GO:0017000">
    <property type="term" value="P:antibiotic biosynthetic process"/>
    <property type="evidence" value="ECO:0007669"/>
    <property type="project" value="UniProtKB-KW"/>
</dbReference>
<protein>
    <recommendedName>
        <fullName evidence="5">Carrier domain-containing protein</fullName>
    </recommendedName>
</protein>
<proteinExistence type="inferred from homology"/>
<comment type="caution">
    <text evidence="6">The sequence shown here is derived from an EMBL/GenBank/DDBJ whole genome shotgun (WGS) entry which is preliminary data.</text>
</comment>
<sequence length="570" mass="65462">MRDFTITETSEIIFEDNKISSKDIELFVQRTAHALLCEKIRNPVGIYLDRSPFQIIAALAALQIKIPYVYLDPSYPKGRNDYILEDCQVELIITEEKYRKTFLGKNVILIDKLEKYSSRREVDQVLNSEIGFILYTSGSTGVPKGVEIYRESLLNFIDGMSEIIDFSLKKIMVSFTVSTFDIFFLESVLSICNGFTVVLANDKEQKNPRLMANLIQRSNADILQFTPSRLLLLYNFDPDLLCLRHVKQLLIGGEKFPLNLLQELQEKTNAQIYNMYGPTETTIWSSVGDLTNSQYINIGRPIKNTSIYILDDRLKELRAGEVGEICISGKGLAKGYVHKEESTEKSFVNLGDRTRIYRTGDKGRCCEDGNIEFLGRIDNQVKIRGHRIELEEIEITMCSFKDIIQAVVICLNENEEKHLVGLYKCKKEIDENEFTNYLQQRLPEYMIPLRIMKVSEFSQTHNGKVDRKMITENYKLNFPVPIIKSELSDNAVVMKVLDVIKKTMNGNGGILPNLYSKLTDLEIDSVTFVSIIVALEKEFNVVFEDEKLVFKAFNTIEDIAVYINHRKLIR</sequence>
<keyword evidence="7" id="KW-1185">Reference proteome</keyword>
<dbReference type="Gene3D" id="1.10.1200.10">
    <property type="entry name" value="ACP-like"/>
    <property type="match status" value="1"/>
</dbReference>
<evidence type="ECO:0000259" key="5">
    <source>
        <dbReference type="PROSITE" id="PS50075"/>
    </source>
</evidence>
<name>A0A132UBS0_9BACL</name>
<keyword evidence="4" id="KW-0045">Antibiotic biosynthesis</keyword>
<dbReference type="EMBL" id="LIRB01000074">
    <property type="protein sequence ID" value="KWX81167.1"/>
    <property type="molecule type" value="Genomic_DNA"/>
</dbReference>
<feature type="domain" description="Carrier" evidence="5">
    <location>
        <begin position="488"/>
        <end position="567"/>
    </location>
</feature>
<dbReference type="InterPro" id="IPR009081">
    <property type="entry name" value="PP-bd_ACP"/>
</dbReference>
<gene>
    <name evidence="6" type="ORF">AMQ84_00795</name>
</gene>
<evidence type="ECO:0000256" key="3">
    <source>
        <dbReference type="ARBA" id="ARBA00022553"/>
    </source>
</evidence>
<keyword evidence="3" id="KW-0597">Phosphoprotein</keyword>
<dbReference type="Pfam" id="PF00501">
    <property type="entry name" value="AMP-binding"/>
    <property type="match status" value="1"/>
</dbReference>